<dbReference type="SUPFAM" id="SSF53448">
    <property type="entry name" value="Nucleotide-diphospho-sugar transferases"/>
    <property type="match status" value="1"/>
</dbReference>
<reference evidence="5 6" key="1">
    <citation type="submission" date="2024-04" db="EMBL/GenBank/DDBJ databases">
        <authorList>
            <consortium name="Genoscope - CEA"/>
            <person name="William W."/>
        </authorList>
    </citation>
    <scope>NUCLEOTIDE SEQUENCE [LARGE SCALE GENOMIC DNA]</scope>
</reference>
<dbReference type="Pfam" id="PF00652">
    <property type="entry name" value="Ricin_B_lectin"/>
    <property type="match status" value="1"/>
</dbReference>
<dbReference type="GO" id="GO:0004653">
    <property type="term" value="F:polypeptide N-acetylgalactosaminyltransferase activity"/>
    <property type="evidence" value="ECO:0007669"/>
    <property type="project" value="TreeGrafter"/>
</dbReference>
<proteinExistence type="predicted"/>
<dbReference type="Pfam" id="PF02709">
    <property type="entry name" value="Glyco_transf_7C"/>
    <property type="match status" value="1"/>
</dbReference>
<dbReference type="PANTHER" id="PTHR11675:SF131">
    <property type="entry name" value="POLYPEPTIDE N-ACETYLGALACTOSAMINYLTRANSFERASE 9-RELATED"/>
    <property type="match status" value="1"/>
</dbReference>
<dbReference type="Gene3D" id="2.80.10.50">
    <property type="match status" value="1"/>
</dbReference>
<dbReference type="AlphaFoldDB" id="A0AAV2GXG8"/>
<dbReference type="EMBL" id="CAXITT010000001">
    <property type="protein sequence ID" value="CAL1525926.1"/>
    <property type="molecule type" value="Genomic_DNA"/>
</dbReference>
<dbReference type="SUPFAM" id="SSF50370">
    <property type="entry name" value="Ricin B-like lectins"/>
    <property type="match status" value="1"/>
</dbReference>
<organism evidence="5 6">
    <name type="scientific">Lymnaea stagnalis</name>
    <name type="common">Great pond snail</name>
    <name type="synonym">Helix stagnalis</name>
    <dbReference type="NCBI Taxonomy" id="6523"/>
    <lineage>
        <taxon>Eukaryota</taxon>
        <taxon>Metazoa</taxon>
        <taxon>Spiralia</taxon>
        <taxon>Lophotrochozoa</taxon>
        <taxon>Mollusca</taxon>
        <taxon>Gastropoda</taxon>
        <taxon>Heterobranchia</taxon>
        <taxon>Euthyneura</taxon>
        <taxon>Panpulmonata</taxon>
        <taxon>Hygrophila</taxon>
        <taxon>Lymnaeoidea</taxon>
        <taxon>Lymnaeidae</taxon>
        <taxon>Lymnaea</taxon>
    </lineage>
</organism>
<evidence type="ECO:0000256" key="1">
    <source>
        <dbReference type="ARBA" id="ARBA00022679"/>
    </source>
</evidence>
<evidence type="ECO:0000313" key="6">
    <source>
        <dbReference type="Proteomes" id="UP001497497"/>
    </source>
</evidence>
<dbReference type="SMART" id="SM00458">
    <property type="entry name" value="RICIN"/>
    <property type="match status" value="1"/>
</dbReference>
<dbReference type="GO" id="GO:0006493">
    <property type="term" value="P:protein O-linked glycosylation"/>
    <property type="evidence" value="ECO:0007669"/>
    <property type="project" value="TreeGrafter"/>
</dbReference>
<dbReference type="InterPro" id="IPR000772">
    <property type="entry name" value="Ricin_B_lectin"/>
</dbReference>
<dbReference type="Gene3D" id="3.90.550.10">
    <property type="entry name" value="Spore Coat Polysaccharide Biosynthesis Protein SpsA, Chain A"/>
    <property type="match status" value="1"/>
</dbReference>
<evidence type="ECO:0000259" key="4">
    <source>
        <dbReference type="SMART" id="SM00458"/>
    </source>
</evidence>
<sequence>MNYNWIRPPPPPDGVERKTWADPIKTPTHLGCCFAVSKKNFDRLGRYDPGLDIWGCENLELSFKTWMCGGRVELIPCSHVGHMYRPSFPYSWGSDGQFTLQRNCLRVADVWLDEYKKVYHERISDLQKSLDIGDTRDRKAIRDRLQCRPFEWYAKEIYPELYIPLNTSTTGRIASAVDPALCLSRDVHWPSLNQSVLVTSCNSQDQKQHFFLSKEGHIRRDQGCLVYDRETNQVVMRYCEHADGHWIYTPDDTLMAQEVGQCITLSPDKKKVFIAACNANNPSQKWKWPRKSVVFQAR</sequence>
<evidence type="ECO:0000313" key="5">
    <source>
        <dbReference type="EMBL" id="CAL1525926.1"/>
    </source>
</evidence>
<keyword evidence="6" id="KW-1185">Reference proteome</keyword>
<keyword evidence="3" id="KW-1015">Disulfide bond</keyword>
<keyword evidence="1" id="KW-0808">Transferase</keyword>
<protein>
    <recommendedName>
        <fullName evidence="4">Ricin B lectin domain-containing protein</fullName>
    </recommendedName>
</protein>
<dbReference type="PANTHER" id="PTHR11675">
    <property type="entry name" value="N-ACETYLGALACTOSAMINYLTRANSFERASE"/>
    <property type="match status" value="1"/>
</dbReference>
<dbReference type="PROSITE" id="PS50231">
    <property type="entry name" value="RICIN_B_LECTIN"/>
    <property type="match status" value="1"/>
</dbReference>
<comment type="caution">
    <text evidence="5">The sequence shown here is derived from an EMBL/GenBank/DDBJ whole genome shotgun (WGS) entry which is preliminary data.</text>
</comment>
<accession>A0AAV2GXG8</accession>
<evidence type="ECO:0000256" key="2">
    <source>
        <dbReference type="ARBA" id="ARBA00022734"/>
    </source>
</evidence>
<dbReference type="InterPro" id="IPR029044">
    <property type="entry name" value="Nucleotide-diphossugar_trans"/>
</dbReference>
<dbReference type="Proteomes" id="UP001497497">
    <property type="component" value="Unassembled WGS sequence"/>
</dbReference>
<keyword evidence="2" id="KW-0430">Lectin</keyword>
<dbReference type="InterPro" id="IPR027791">
    <property type="entry name" value="Galactosyl_T_C"/>
</dbReference>
<gene>
    <name evidence="5" type="ORF">GSLYS_00000103001</name>
</gene>
<feature type="domain" description="Ricin B lectin" evidence="4">
    <location>
        <begin position="168"/>
        <end position="289"/>
    </location>
</feature>
<dbReference type="InterPro" id="IPR035992">
    <property type="entry name" value="Ricin_B-like_lectins"/>
</dbReference>
<name>A0AAV2GXG8_LYMST</name>
<evidence type="ECO:0000256" key="3">
    <source>
        <dbReference type="ARBA" id="ARBA00023157"/>
    </source>
</evidence>
<dbReference type="GO" id="GO:0030246">
    <property type="term" value="F:carbohydrate binding"/>
    <property type="evidence" value="ECO:0007669"/>
    <property type="project" value="UniProtKB-KW"/>
</dbReference>
<dbReference type="GO" id="GO:0005794">
    <property type="term" value="C:Golgi apparatus"/>
    <property type="evidence" value="ECO:0007669"/>
    <property type="project" value="TreeGrafter"/>
</dbReference>